<dbReference type="PIRSF" id="PIRSF006241">
    <property type="entry name" value="HyI"/>
    <property type="match status" value="1"/>
</dbReference>
<dbReference type="InterPro" id="IPR026040">
    <property type="entry name" value="HyI-like"/>
</dbReference>
<feature type="active site" description="Proton donor/acceptor" evidence="8">
    <location>
        <position position="242"/>
    </location>
</feature>
<comment type="similarity">
    <text evidence="3 7">Belongs to the hyi family.</text>
</comment>
<dbReference type="Proteomes" id="UP000694867">
    <property type="component" value="Unplaced"/>
</dbReference>
<dbReference type="Pfam" id="PF01261">
    <property type="entry name" value="AP_endonuc_2"/>
    <property type="match status" value="1"/>
</dbReference>
<accession>A0AAJ6VUW1</accession>
<evidence type="ECO:0000256" key="4">
    <source>
        <dbReference type="ARBA" id="ARBA00012570"/>
    </source>
</evidence>
<name>A0AAJ6VUW1_9ACAR</name>
<dbReference type="AlphaFoldDB" id="A0AAJ6VUW1"/>
<dbReference type="PANTHER" id="PTHR43489:SF6">
    <property type="entry name" value="HYDROXYPYRUVATE ISOMERASE-RELATED"/>
    <property type="match status" value="1"/>
</dbReference>
<dbReference type="InterPro" id="IPR013022">
    <property type="entry name" value="Xyl_isomerase-like_TIM-brl"/>
</dbReference>
<dbReference type="InterPro" id="IPR050417">
    <property type="entry name" value="Sugar_Epim/Isomerase"/>
</dbReference>
<evidence type="ECO:0000256" key="2">
    <source>
        <dbReference type="ARBA" id="ARBA00002968"/>
    </source>
</evidence>
<dbReference type="EC" id="5.3.1.22" evidence="4 7"/>
<dbReference type="InterPro" id="IPR036237">
    <property type="entry name" value="Xyl_isomerase-like_sf"/>
</dbReference>
<dbReference type="CTD" id="2695"/>
<dbReference type="GeneID" id="100902382"/>
<evidence type="ECO:0000256" key="7">
    <source>
        <dbReference type="PIRNR" id="PIRNR006241"/>
    </source>
</evidence>
<keyword evidence="10" id="KW-1185">Reference proteome</keyword>
<dbReference type="KEGG" id="goe:100902382"/>
<reference evidence="11" key="1">
    <citation type="submission" date="2025-08" db="UniProtKB">
        <authorList>
            <consortium name="RefSeq"/>
        </authorList>
    </citation>
    <scope>IDENTIFICATION</scope>
</reference>
<evidence type="ECO:0000313" key="10">
    <source>
        <dbReference type="Proteomes" id="UP000694867"/>
    </source>
</evidence>
<protein>
    <recommendedName>
        <fullName evidence="5 7">Putative hydroxypyruvate isomerase</fullName>
        <ecNumber evidence="4 7">5.3.1.22</ecNumber>
    </recommendedName>
</protein>
<evidence type="ECO:0000256" key="1">
    <source>
        <dbReference type="ARBA" id="ARBA00000476"/>
    </source>
</evidence>
<gene>
    <name evidence="11" type="primary">LOC100902382</name>
</gene>
<dbReference type="GO" id="GO:0008903">
    <property type="term" value="F:hydroxypyruvate isomerase activity"/>
    <property type="evidence" value="ECO:0007669"/>
    <property type="project" value="UniProtKB-EC"/>
</dbReference>
<evidence type="ECO:0000256" key="8">
    <source>
        <dbReference type="PIRSR" id="PIRSR006241-50"/>
    </source>
</evidence>
<keyword evidence="6 7" id="KW-0413">Isomerase</keyword>
<feature type="domain" description="Xylose isomerase-like TIM barrel" evidence="9">
    <location>
        <begin position="27"/>
        <end position="258"/>
    </location>
</feature>
<dbReference type="Gene3D" id="3.20.20.150">
    <property type="entry name" value="Divalent-metal-dependent TIM barrel enzymes"/>
    <property type="match status" value="1"/>
</dbReference>
<evidence type="ECO:0000256" key="6">
    <source>
        <dbReference type="ARBA" id="ARBA00023235"/>
    </source>
</evidence>
<proteinExistence type="inferred from homology"/>
<comment type="catalytic activity">
    <reaction evidence="1 7">
        <text>3-hydroxypyruvate = 2-hydroxy-3-oxopropanoate</text>
        <dbReference type="Rhea" id="RHEA:11952"/>
        <dbReference type="ChEBI" id="CHEBI:17180"/>
        <dbReference type="ChEBI" id="CHEBI:57978"/>
        <dbReference type="EC" id="5.3.1.22"/>
    </reaction>
</comment>
<organism evidence="10 11">
    <name type="scientific">Galendromus occidentalis</name>
    <name type="common">western predatory mite</name>
    <dbReference type="NCBI Taxonomy" id="34638"/>
    <lineage>
        <taxon>Eukaryota</taxon>
        <taxon>Metazoa</taxon>
        <taxon>Ecdysozoa</taxon>
        <taxon>Arthropoda</taxon>
        <taxon>Chelicerata</taxon>
        <taxon>Arachnida</taxon>
        <taxon>Acari</taxon>
        <taxon>Parasitiformes</taxon>
        <taxon>Mesostigmata</taxon>
        <taxon>Gamasina</taxon>
        <taxon>Phytoseioidea</taxon>
        <taxon>Phytoseiidae</taxon>
        <taxon>Typhlodrominae</taxon>
        <taxon>Galendromus</taxon>
    </lineage>
</organism>
<comment type="function">
    <text evidence="2 7">Catalyzes the reversible isomerization between hydroxypyruvate and 2-hydroxy-3-oxopropanoate (also termed tartronate semialdehyde).</text>
</comment>
<dbReference type="PANTHER" id="PTHR43489">
    <property type="entry name" value="ISOMERASE"/>
    <property type="match status" value="1"/>
</dbReference>
<sequence length="268" mass="30381">MGLKFAANISLMFKELANMTDRYGEAAWRGFAAVECQFPYDVPIEDMVRAKHDAGLEHVLINSFQGENYGDLGLACQPSKHAEFRKSLEISIRYAKALNCKKVHIMAGCPQAGYTSAETEAAYIKNLCYAASQFEKEGLMGLIEPLCKQTREDYFLQSYDKAVEYVRRINSRNIRIMLDVFHLQMLHGNLSANISSLARYVGHVQISQAPKRSEPGSPGEIDYLYVLDILDELGYRDYIGLEYVPSGRTEDSLKFLKDWGYMPDVKID</sequence>
<dbReference type="FunFam" id="3.20.20.150:FF:000007">
    <property type="entry name" value="Hydroxypyruvate isomerase"/>
    <property type="match status" value="1"/>
</dbReference>
<dbReference type="RefSeq" id="XP_003737517.1">
    <property type="nucleotide sequence ID" value="XM_003737469.2"/>
</dbReference>
<feature type="active site" description="Proton donor/acceptor" evidence="8">
    <location>
        <position position="144"/>
    </location>
</feature>
<evidence type="ECO:0000313" key="11">
    <source>
        <dbReference type="RefSeq" id="XP_003737517.1"/>
    </source>
</evidence>
<evidence type="ECO:0000259" key="9">
    <source>
        <dbReference type="Pfam" id="PF01261"/>
    </source>
</evidence>
<evidence type="ECO:0000256" key="3">
    <source>
        <dbReference type="ARBA" id="ARBA00005962"/>
    </source>
</evidence>
<evidence type="ECO:0000256" key="5">
    <source>
        <dbReference type="ARBA" id="ARBA00017985"/>
    </source>
</evidence>
<dbReference type="GO" id="GO:0046487">
    <property type="term" value="P:glyoxylate metabolic process"/>
    <property type="evidence" value="ECO:0007669"/>
    <property type="project" value="TreeGrafter"/>
</dbReference>
<dbReference type="SUPFAM" id="SSF51658">
    <property type="entry name" value="Xylose isomerase-like"/>
    <property type="match status" value="1"/>
</dbReference>